<protein>
    <recommendedName>
        <fullName evidence="3">aldehyde dehydrogenase (NAD(+))</fullName>
        <ecNumber evidence="3">1.2.1.3</ecNumber>
    </recommendedName>
</protein>
<evidence type="ECO:0000259" key="7">
    <source>
        <dbReference type="Pfam" id="PF00171"/>
    </source>
</evidence>
<dbReference type="FunFam" id="3.40.309.10:FF:000012">
    <property type="entry name" value="Betaine aldehyde dehydrogenase"/>
    <property type="match status" value="1"/>
</dbReference>
<dbReference type="Proteomes" id="UP001172681">
    <property type="component" value="Unassembled WGS sequence"/>
</dbReference>
<dbReference type="PROSITE" id="PS00687">
    <property type="entry name" value="ALDEHYDE_DEHYDR_GLU"/>
    <property type="match status" value="1"/>
</dbReference>
<name>A0AA38XVH4_9EURO</name>
<comment type="catalytic activity">
    <reaction evidence="4">
        <text>an aldehyde + NAD(+) + H2O = a carboxylate + NADH + 2 H(+)</text>
        <dbReference type="Rhea" id="RHEA:16185"/>
        <dbReference type="ChEBI" id="CHEBI:15377"/>
        <dbReference type="ChEBI" id="CHEBI:15378"/>
        <dbReference type="ChEBI" id="CHEBI:17478"/>
        <dbReference type="ChEBI" id="CHEBI:29067"/>
        <dbReference type="ChEBI" id="CHEBI:57540"/>
        <dbReference type="ChEBI" id="CHEBI:57945"/>
        <dbReference type="EC" id="1.2.1.3"/>
    </reaction>
</comment>
<evidence type="ECO:0000256" key="5">
    <source>
        <dbReference type="PROSITE-ProRule" id="PRU10007"/>
    </source>
</evidence>
<dbReference type="Pfam" id="PF00171">
    <property type="entry name" value="Aldedh"/>
    <property type="match status" value="1"/>
</dbReference>
<dbReference type="EMBL" id="JAPDRN010000102">
    <property type="protein sequence ID" value="KAJ9623002.1"/>
    <property type="molecule type" value="Genomic_DNA"/>
</dbReference>
<keyword evidence="9" id="KW-1185">Reference proteome</keyword>
<dbReference type="GO" id="GO:0004029">
    <property type="term" value="F:aldehyde dehydrogenase (NAD+) activity"/>
    <property type="evidence" value="ECO:0007669"/>
    <property type="project" value="UniProtKB-EC"/>
</dbReference>
<evidence type="ECO:0000256" key="2">
    <source>
        <dbReference type="ARBA" id="ARBA00023002"/>
    </source>
</evidence>
<dbReference type="InterPro" id="IPR016161">
    <property type="entry name" value="Ald_DH/histidinol_DH"/>
</dbReference>
<dbReference type="InterPro" id="IPR029510">
    <property type="entry name" value="Ald_DH_CS_GLU"/>
</dbReference>
<evidence type="ECO:0000313" key="8">
    <source>
        <dbReference type="EMBL" id="KAJ9623002.1"/>
    </source>
</evidence>
<comment type="similarity">
    <text evidence="1 6">Belongs to the aldehyde dehydrogenase family.</text>
</comment>
<organism evidence="8 9">
    <name type="scientific">Knufia peltigerae</name>
    <dbReference type="NCBI Taxonomy" id="1002370"/>
    <lineage>
        <taxon>Eukaryota</taxon>
        <taxon>Fungi</taxon>
        <taxon>Dikarya</taxon>
        <taxon>Ascomycota</taxon>
        <taxon>Pezizomycotina</taxon>
        <taxon>Eurotiomycetes</taxon>
        <taxon>Chaetothyriomycetidae</taxon>
        <taxon>Chaetothyriales</taxon>
        <taxon>Trichomeriaceae</taxon>
        <taxon>Knufia</taxon>
    </lineage>
</organism>
<dbReference type="InterPro" id="IPR015590">
    <property type="entry name" value="Aldehyde_DH_dom"/>
</dbReference>
<gene>
    <name evidence="8" type="ORF">H2204_011260</name>
</gene>
<evidence type="ECO:0000256" key="6">
    <source>
        <dbReference type="RuleBase" id="RU003345"/>
    </source>
</evidence>
<dbReference type="InterPro" id="IPR016162">
    <property type="entry name" value="Ald_DH_N"/>
</dbReference>
<dbReference type="EC" id="1.2.1.3" evidence="3"/>
<evidence type="ECO:0000256" key="1">
    <source>
        <dbReference type="ARBA" id="ARBA00009986"/>
    </source>
</evidence>
<dbReference type="GO" id="GO:0046394">
    <property type="term" value="P:carboxylic acid biosynthetic process"/>
    <property type="evidence" value="ECO:0007669"/>
    <property type="project" value="UniProtKB-ARBA"/>
</dbReference>
<dbReference type="FunFam" id="3.40.605.10:FF:000026">
    <property type="entry name" value="Aldehyde dehydrogenase, putative"/>
    <property type="match status" value="1"/>
</dbReference>
<dbReference type="CDD" id="cd07091">
    <property type="entry name" value="ALDH_F1-2_Ald2-like"/>
    <property type="match status" value="1"/>
</dbReference>
<feature type="active site" evidence="5">
    <location>
        <position position="265"/>
    </location>
</feature>
<comment type="caution">
    <text evidence="8">The sequence shown here is derived from an EMBL/GenBank/DDBJ whole genome shotgun (WGS) entry which is preliminary data.</text>
</comment>
<dbReference type="InterPro" id="IPR016163">
    <property type="entry name" value="Ald_DH_C"/>
</dbReference>
<dbReference type="AlphaFoldDB" id="A0AA38XVH4"/>
<dbReference type="Gene3D" id="3.40.605.10">
    <property type="entry name" value="Aldehyde Dehydrogenase, Chain A, domain 1"/>
    <property type="match status" value="1"/>
</dbReference>
<sequence length="500" mass="53834">MAAAQTVQINGKPVSIPTGLFINNEFVPAKAGGLLPVEDPAIGKTVISVAEGMAEDVDIAVKAARTCFNSPEYRDLKAEQRGALLARLADIMEARAEEIIAVEQLDSGKTRMQVANIDLPASLGNLRYYAGWADKVHGDANFNIPKTFAYTKREPIGVCGQIIPWNFPLLMFIWKIAPALVTGNTVVVKTAESTPLTALKICEFIKEAGFPAGAVNVISGYGKSAGAALAEHMGVDKVAFTGSTATGRTIMRAAANSNLKKVTLELGGKSPNIVFADADLEQSVEWSVFGLDMNQAQTCHAGTRIYVQEEIYDAFMEKFTARLKSLKVGGNFAAGTQQGPQASKIQYDRILNYIDIGKKEGATLALGGNAIKGSEGYFIEPTVFTDVRPDMRIVREEIFGPVVAVAKFKTEEEALALANDSNYGLAAGVHTKDFERAMRVTGGLRAGTVWHNMFNFLHWSLPFGGYKESGIGRECGEAALQNYTELKAVLHNMGVQAPTL</sequence>
<keyword evidence="2 6" id="KW-0560">Oxidoreductase</keyword>
<evidence type="ECO:0000256" key="4">
    <source>
        <dbReference type="ARBA" id="ARBA00049194"/>
    </source>
</evidence>
<dbReference type="FunFam" id="3.40.605.10:FF:000050">
    <property type="entry name" value="Aldehyde dehydrogenase, mitochondrial"/>
    <property type="match status" value="1"/>
</dbReference>
<reference evidence="8" key="1">
    <citation type="submission" date="2022-10" db="EMBL/GenBank/DDBJ databases">
        <title>Culturing micro-colonial fungi from biological soil crusts in the Mojave desert and describing Neophaeococcomyces mojavensis, and introducing the new genera and species Taxawa tesnikishii.</title>
        <authorList>
            <person name="Kurbessoian T."/>
            <person name="Stajich J.E."/>
        </authorList>
    </citation>
    <scope>NUCLEOTIDE SEQUENCE</scope>
    <source>
        <strain evidence="8">TK_35</strain>
    </source>
</reference>
<dbReference type="PANTHER" id="PTHR11699">
    <property type="entry name" value="ALDEHYDE DEHYDROGENASE-RELATED"/>
    <property type="match status" value="1"/>
</dbReference>
<proteinExistence type="inferred from homology"/>
<evidence type="ECO:0000313" key="9">
    <source>
        <dbReference type="Proteomes" id="UP001172681"/>
    </source>
</evidence>
<dbReference type="SUPFAM" id="SSF53720">
    <property type="entry name" value="ALDH-like"/>
    <property type="match status" value="1"/>
</dbReference>
<accession>A0AA38XVH4</accession>
<feature type="domain" description="Aldehyde dehydrogenase" evidence="7">
    <location>
        <begin position="30"/>
        <end position="489"/>
    </location>
</feature>
<dbReference type="Gene3D" id="3.40.309.10">
    <property type="entry name" value="Aldehyde Dehydrogenase, Chain A, domain 2"/>
    <property type="match status" value="1"/>
</dbReference>
<evidence type="ECO:0000256" key="3">
    <source>
        <dbReference type="ARBA" id="ARBA00024226"/>
    </source>
</evidence>